<dbReference type="Pfam" id="PF08327">
    <property type="entry name" value="AHSA1"/>
    <property type="match status" value="1"/>
</dbReference>
<reference evidence="3 4" key="1">
    <citation type="submission" date="2024-02" db="EMBL/GenBank/DDBJ databases">
        <title>Chromosome-scale genome assembly of the rough periwinkle Littorina saxatilis.</title>
        <authorList>
            <person name="De Jode A."/>
            <person name="Faria R."/>
            <person name="Formenti G."/>
            <person name="Sims Y."/>
            <person name="Smith T.P."/>
            <person name="Tracey A."/>
            <person name="Wood J.M.D."/>
            <person name="Zagrodzka Z.B."/>
            <person name="Johannesson K."/>
            <person name="Butlin R.K."/>
            <person name="Leder E.H."/>
        </authorList>
    </citation>
    <scope>NUCLEOTIDE SEQUENCE [LARGE SCALE GENOMIC DNA]</scope>
    <source>
        <strain evidence="3">Snail1</strain>
        <tissue evidence="3">Muscle</tissue>
    </source>
</reference>
<comment type="caution">
    <text evidence="3">The sequence shown here is derived from an EMBL/GenBank/DDBJ whole genome shotgun (WGS) entry which is preliminary data.</text>
</comment>
<protein>
    <recommendedName>
        <fullName evidence="2">Activator of Hsp90 ATPase AHSA1-like N-terminal domain-containing protein</fullName>
    </recommendedName>
</protein>
<feature type="domain" description="Activator of Hsp90 ATPase AHSA1-like N-terminal" evidence="2">
    <location>
        <begin position="29"/>
        <end position="163"/>
    </location>
</feature>
<dbReference type="InterPro" id="IPR015310">
    <property type="entry name" value="AHSA1-like_N"/>
</dbReference>
<dbReference type="SUPFAM" id="SSF103111">
    <property type="entry name" value="Activator of Hsp90 ATPase, Aha1"/>
    <property type="match status" value="1"/>
</dbReference>
<dbReference type="SMART" id="SM01000">
    <property type="entry name" value="Aha1_N"/>
    <property type="match status" value="1"/>
</dbReference>
<dbReference type="Gene3D" id="3.15.10.20">
    <property type="entry name" value="Activator of Hsp90 ATPase Aha1, N-terminal domain"/>
    <property type="match status" value="1"/>
</dbReference>
<evidence type="ECO:0000256" key="1">
    <source>
        <dbReference type="ARBA" id="ARBA00006817"/>
    </source>
</evidence>
<dbReference type="SUPFAM" id="SSF55961">
    <property type="entry name" value="Bet v1-like"/>
    <property type="match status" value="1"/>
</dbReference>
<keyword evidence="4" id="KW-1185">Reference proteome</keyword>
<evidence type="ECO:0000259" key="2">
    <source>
        <dbReference type="SMART" id="SM01000"/>
    </source>
</evidence>
<dbReference type="CDD" id="cd08892">
    <property type="entry name" value="SRPBCC_Aha1"/>
    <property type="match status" value="1"/>
</dbReference>
<dbReference type="GO" id="GO:0001671">
    <property type="term" value="F:ATPase activator activity"/>
    <property type="evidence" value="ECO:0007669"/>
    <property type="project" value="InterPro"/>
</dbReference>
<organism evidence="3 4">
    <name type="scientific">Littorina saxatilis</name>
    <dbReference type="NCBI Taxonomy" id="31220"/>
    <lineage>
        <taxon>Eukaryota</taxon>
        <taxon>Metazoa</taxon>
        <taxon>Spiralia</taxon>
        <taxon>Lophotrochozoa</taxon>
        <taxon>Mollusca</taxon>
        <taxon>Gastropoda</taxon>
        <taxon>Caenogastropoda</taxon>
        <taxon>Littorinimorpha</taxon>
        <taxon>Littorinoidea</taxon>
        <taxon>Littorinidae</taxon>
        <taxon>Littorina</taxon>
    </lineage>
</organism>
<dbReference type="Gene3D" id="3.30.530.20">
    <property type="match status" value="1"/>
</dbReference>
<evidence type="ECO:0000313" key="4">
    <source>
        <dbReference type="Proteomes" id="UP001374579"/>
    </source>
</evidence>
<dbReference type="InterPro" id="IPR013538">
    <property type="entry name" value="ASHA1/2-like_C"/>
</dbReference>
<dbReference type="Pfam" id="PF09229">
    <property type="entry name" value="Aha1_N"/>
    <property type="match status" value="1"/>
</dbReference>
<gene>
    <name evidence="3" type="ORF">V1264_018889</name>
</gene>
<evidence type="ECO:0000313" key="3">
    <source>
        <dbReference type="EMBL" id="KAK7104122.1"/>
    </source>
</evidence>
<dbReference type="InterPro" id="IPR023393">
    <property type="entry name" value="START-like_dom_sf"/>
</dbReference>
<proteinExistence type="inferred from homology"/>
<dbReference type="EMBL" id="JBAMIC010000008">
    <property type="protein sequence ID" value="KAK7104122.1"/>
    <property type="molecule type" value="Genomic_DNA"/>
</dbReference>
<dbReference type="GO" id="GO:0005829">
    <property type="term" value="C:cytosol"/>
    <property type="evidence" value="ECO:0007669"/>
    <property type="project" value="TreeGrafter"/>
</dbReference>
<accession>A0AAN9BEN7</accession>
<dbReference type="AlphaFoldDB" id="A0AAN9BEN7"/>
<dbReference type="PANTHER" id="PTHR13009">
    <property type="entry name" value="HEAT SHOCK PROTEIN 90 HSP90 CO-CHAPERONE AHA-1"/>
    <property type="match status" value="1"/>
</dbReference>
<dbReference type="PANTHER" id="PTHR13009:SF22">
    <property type="entry name" value="LD43819P"/>
    <property type="match status" value="1"/>
</dbReference>
<dbReference type="GO" id="GO:0006457">
    <property type="term" value="P:protein folding"/>
    <property type="evidence" value="ECO:0007669"/>
    <property type="project" value="TreeGrafter"/>
</dbReference>
<dbReference type="Proteomes" id="UP001374579">
    <property type="component" value="Unassembled WGS sequence"/>
</dbReference>
<comment type="similarity">
    <text evidence="1">Belongs to the AHA1 family.</text>
</comment>
<name>A0AAN9BEN7_9CAEN</name>
<sequence length="343" mass="38979">MAKWGEGDPRWIVEERPDATNVNNWHWVEKDATNWSKNKFNELFLGLKVEEEEGWCEITELSKTEGEATANNRKGKLIFFYEWLLAGNWQGQLADGQKKFKGKFEIPNLSEENDASDIVMDVSAEKNTDEAWAVKEIMRKKGLKAVQAKVAKYIADLKEEYGQGIILPSKDSKTSAAAKSSAPKNVAKQEMNKVVQSASSKSNNIGVRIPTNTVTLKENFKCRASDLYRALTVKEMVQAYTGSDSVIEAVPGERFSLMGGNVLGEFTELVPDKKICMRWRMKSWPDEHYSNVTIELEEKEEETVLSLKQTGVPDIEVERTREGWKVNYCERIRQVFGFGARLF</sequence>
<dbReference type="GO" id="GO:0051087">
    <property type="term" value="F:protein-folding chaperone binding"/>
    <property type="evidence" value="ECO:0007669"/>
    <property type="project" value="InterPro"/>
</dbReference>
<dbReference type="InterPro" id="IPR036338">
    <property type="entry name" value="Aha1"/>
</dbReference>